<feature type="chain" id="PRO_5008588392" evidence="1">
    <location>
        <begin position="20"/>
        <end position="206"/>
    </location>
</feature>
<accession>A0A1B6MQY7</accession>
<evidence type="ECO:0000256" key="1">
    <source>
        <dbReference type="SAM" id="SignalP"/>
    </source>
</evidence>
<protein>
    <submittedName>
        <fullName evidence="2">Uncharacterized protein</fullName>
    </submittedName>
</protein>
<dbReference type="AlphaFoldDB" id="A0A1B6MQY7"/>
<keyword evidence="1" id="KW-0732">Signal</keyword>
<sequence length="206" mass="22772">MQPALVVLIVVVIVSSAKASQMCKNDKEQYDAIVNKVATYLSNKMIDQCKDTTKSSKEGQNAEIVKECLRSAANMSVGDLPVELKTELMRLALLEVKFIMNSEVLISNQTGDTIQAGKSLIKNNAEELNKQLRGTINKAISSSGLVDVSDEEALRPRSSRGFGFNDDIDPGIIDRPHDCFECDIANEVYNTAKTHYEMLTGWIKKL</sequence>
<gene>
    <name evidence="2" type="ORF">g.32552</name>
</gene>
<organism evidence="2">
    <name type="scientific">Graphocephala atropunctata</name>
    <dbReference type="NCBI Taxonomy" id="36148"/>
    <lineage>
        <taxon>Eukaryota</taxon>
        <taxon>Metazoa</taxon>
        <taxon>Ecdysozoa</taxon>
        <taxon>Arthropoda</taxon>
        <taxon>Hexapoda</taxon>
        <taxon>Insecta</taxon>
        <taxon>Pterygota</taxon>
        <taxon>Neoptera</taxon>
        <taxon>Paraneoptera</taxon>
        <taxon>Hemiptera</taxon>
        <taxon>Auchenorrhyncha</taxon>
        <taxon>Membracoidea</taxon>
        <taxon>Cicadellidae</taxon>
        <taxon>Cicadellinae</taxon>
        <taxon>Cicadellini</taxon>
        <taxon>Graphocephala</taxon>
    </lineage>
</organism>
<proteinExistence type="predicted"/>
<evidence type="ECO:0000313" key="2">
    <source>
        <dbReference type="EMBL" id="JAT38319.1"/>
    </source>
</evidence>
<reference evidence="2" key="1">
    <citation type="submission" date="2015-11" db="EMBL/GenBank/DDBJ databases">
        <title>De novo transcriptome assembly of four potential Pierce s Disease insect vectors from Arizona vineyards.</title>
        <authorList>
            <person name="Tassone E.E."/>
        </authorList>
    </citation>
    <scope>NUCLEOTIDE SEQUENCE</scope>
</reference>
<feature type="signal peptide" evidence="1">
    <location>
        <begin position="1"/>
        <end position="19"/>
    </location>
</feature>
<dbReference type="EMBL" id="GEBQ01001658">
    <property type="protein sequence ID" value="JAT38319.1"/>
    <property type="molecule type" value="Transcribed_RNA"/>
</dbReference>
<name>A0A1B6MQY7_9HEMI</name>